<dbReference type="AlphaFoldDB" id="A0AA38G4Z1"/>
<proteinExistence type="inferred from homology"/>
<protein>
    <recommendedName>
        <fullName evidence="2">Trichome birefringence-like C-terminal domain-containing protein</fullName>
    </recommendedName>
</protein>
<evidence type="ECO:0000256" key="1">
    <source>
        <dbReference type="ARBA" id="ARBA00007727"/>
    </source>
</evidence>
<gene>
    <name evidence="3" type="ORF">KI387_024779</name>
</gene>
<accession>A0AA38G4Z1</accession>
<comment type="similarity">
    <text evidence="1">Belongs to the PC-esterase family. TBL subfamily.</text>
</comment>
<evidence type="ECO:0000313" key="3">
    <source>
        <dbReference type="EMBL" id="KAH9316152.1"/>
    </source>
</evidence>
<dbReference type="InterPro" id="IPR029962">
    <property type="entry name" value="TBL"/>
</dbReference>
<evidence type="ECO:0000313" key="4">
    <source>
        <dbReference type="Proteomes" id="UP000824469"/>
    </source>
</evidence>
<feature type="domain" description="Trichome birefringence-like C-terminal" evidence="2">
    <location>
        <begin position="2"/>
        <end position="144"/>
    </location>
</feature>
<keyword evidence="4" id="KW-1185">Reference proteome</keyword>
<dbReference type="GO" id="GO:0005794">
    <property type="term" value="C:Golgi apparatus"/>
    <property type="evidence" value="ECO:0007669"/>
    <property type="project" value="TreeGrafter"/>
</dbReference>
<dbReference type="EMBL" id="JAHRHJ020000005">
    <property type="protein sequence ID" value="KAH9316152.1"/>
    <property type="molecule type" value="Genomic_DNA"/>
</dbReference>
<dbReference type="Proteomes" id="UP000824469">
    <property type="component" value="Unassembled WGS sequence"/>
</dbReference>
<dbReference type="OMA" id="MEWISKE"/>
<dbReference type="PANTHER" id="PTHR32285:SF213">
    <property type="entry name" value="PROTEIN TRICHOME BIREFRINGENCE-LIKE 11"/>
    <property type="match status" value="1"/>
</dbReference>
<dbReference type="GO" id="GO:0016413">
    <property type="term" value="F:O-acetyltransferase activity"/>
    <property type="evidence" value="ECO:0007669"/>
    <property type="project" value="InterPro"/>
</dbReference>
<dbReference type="Pfam" id="PF13839">
    <property type="entry name" value="PC-Esterase"/>
    <property type="match status" value="1"/>
</dbReference>
<organism evidence="3 4">
    <name type="scientific">Taxus chinensis</name>
    <name type="common">Chinese yew</name>
    <name type="synonym">Taxus wallichiana var. chinensis</name>
    <dbReference type="NCBI Taxonomy" id="29808"/>
    <lineage>
        <taxon>Eukaryota</taxon>
        <taxon>Viridiplantae</taxon>
        <taxon>Streptophyta</taxon>
        <taxon>Embryophyta</taxon>
        <taxon>Tracheophyta</taxon>
        <taxon>Spermatophyta</taxon>
        <taxon>Pinopsida</taxon>
        <taxon>Pinidae</taxon>
        <taxon>Conifers II</taxon>
        <taxon>Cupressales</taxon>
        <taxon>Taxaceae</taxon>
        <taxon>Taxus</taxon>
    </lineage>
</organism>
<evidence type="ECO:0000259" key="2">
    <source>
        <dbReference type="Pfam" id="PF13839"/>
    </source>
</evidence>
<reference evidence="3 4" key="1">
    <citation type="journal article" date="2021" name="Nat. Plants">
        <title>The Taxus genome provides insights into paclitaxel biosynthesis.</title>
        <authorList>
            <person name="Xiong X."/>
            <person name="Gou J."/>
            <person name="Liao Q."/>
            <person name="Li Y."/>
            <person name="Zhou Q."/>
            <person name="Bi G."/>
            <person name="Li C."/>
            <person name="Du R."/>
            <person name="Wang X."/>
            <person name="Sun T."/>
            <person name="Guo L."/>
            <person name="Liang H."/>
            <person name="Lu P."/>
            <person name="Wu Y."/>
            <person name="Zhang Z."/>
            <person name="Ro D.K."/>
            <person name="Shang Y."/>
            <person name="Huang S."/>
            <person name="Yan J."/>
        </authorList>
    </citation>
    <scope>NUCLEOTIDE SEQUENCE [LARGE SCALE GENOMIC DNA]</scope>
    <source>
        <strain evidence="3">Ta-2019</strain>
    </source>
</reference>
<sequence length="153" mass="17278">MTMDVLTAFERSMKTVMEWISKEVNTEKTHVFFRSYSPVHFRGGTWQTGGHCHLETKPAVSPAGFHDPHLQSSNHIISKALEKLHDRTNVQLLNITFLSQLRKDGHSSLYYLGNGSGPAAIHRQDCSHWCLPGVPDTWNELLYATLIARGYGD</sequence>
<comment type="caution">
    <text evidence="3">The sequence shown here is derived from an EMBL/GenBank/DDBJ whole genome shotgun (WGS) entry which is preliminary data.</text>
</comment>
<dbReference type="InterPro" id="IPR026057">
    <property type="entry name" value="TBL_C"/>
</dbReference>
<name>A0AA38G4Z1_TAXCH</name>
<dbReference type="PANTHER" id="PTHR32285">
    <property type="entry name" value="PROTEIN TRICHOME BIREFRINGENCE-LIKE 9-RELATED"/>
    <property type="match status" value="1"/>
</dbReference>